<accession>A0A7H0HU18</accession>
<keyword evidence="2" id="KW-1185">Reference proteome</keyword>
<dbReference type="GO" id="GO:0004519">
    <property type="term" value="F:endonuclease activity"/>
    <property type="evidence" value="ECO:0007669"/>
    <property type="project" value="UniProtKB-KW"/>
</dbReference>
<dbReference type="InterPro" id="IPR011335">
    <property type="entry name" value="Restrct_endonuc-II-like"/>
</dbReference>
<sequence>MRRRRWPLLPRDPRGVARLVARATGLRAEVLGGSLVLTRTDCPVRAETVRRVADAFTGSFTGDADWEAVEGCPVEMPLDADDVAVPDLVVRSPAAGGRPVLAVEVVPRGEKGSGLAGKAEWYAVAHLPFLLVLDPREAAWSLRSRSGGARFACVRRGAYGEEVDLPAPLGRALPTAGLPVH</sequence>
<dbReference type="Gene3D" id="3.90.1570.10">
    <property type="entry name" value="tt1808, chain A"/>
    <property type="match status" value="1"/>
</dbReference>
<protein>
    <submittedName>
        <fullName evidence="1">Uma2 family endonuclease</fullName>
    </submittedName>
</protein>
<dbReference type="KEGG" id="sgj:IAG43_14600"/>
<dbReference type="EMBL" id="CP060825">
    <property type="protein sequence ID" value="QNP64034.1"/>
    <property type="molecule type" value="Genomic_DNA"/>
</dbReference>
<keyword evidence="1" id="KW-0255">Endonuclease</keyword>
<gene>
    <name evidence="1" type="ORF">IAG43_14600</name>
</gene>
<dbReference type="AlphaFoldDB" id="A0A7H0HU18"/>
<dbReference type="SUPFAM" id="SSF52980">
    <property type="entry name" value="Restriction endonuclease-like"/>
    <property type="match status" value="1"/>
</dbReference>
<evidence type="ECO:0000313" key="1">
    <source>
        <dbReference type="EMBL" id="QNP64034.1"/>
    </source>
</evidence>
<organism evidence="1 2">
    <name type="scientific">Streptomyces genisteinicus</name>
    <dbReference type="NCBI Taxonomy" id="2768068"/>
    <lineage>
        <taxon>Bacteria</taxon>
        <taxon>Bacillati</taxon>
        <taxon>Actinomycetota</taxon>
        <taxon>Actinomycetes</taxon>
        <taxon>Kitasatosporales</taxon>
        <taxon>Streptomycetaceae</taxon>
        <taxon>Streptomyces</taxon>
    </lineage>
</organism>
<reference evidence="1 2" key="1">
    <citation type="submission" date="2020-08" db="EMBL/GenBank/DDBJ databases">
        <title>A novel species.</title>
        <authorList>
            <person name="Gao J."/>
        </authorList>
    </citation>
    <scope>NUCLEOTIDE SEQUENCE [LARGE SCALE GENOMIC DNA]</scope>
    <source>
        <strain evidence="1 2">CRPJ-33</strain>
    </source>
</reference>
<keyword evidence="1" id="KW-0540">Nuclease</keyword>
<dbReference type="InterPro" id="IPR012296">
    <property type="entry name" value="Nuclease_put_TT1808"/>
</dbReference>
<dbReference type="RefSeq" id="WP_187741182.1">
    <property type="nucleotide sequence ID" value="NZ_CP060825.1"/>
</dbReference>
<evidence type="ECO:0000313" key="2">
    <source>
        <dbReference type="Proteomes" id="UP000516230"/>
    </source>
</evidence>
<name>A0A7H0HU18_9ACTN</name>
<keyword evidence="1" id="KW-0378">Hydrolase</keyword>
<dbReference type="Proteomes" id="UP000516230">
    <property type="component" value="Chromosome"/>
</dbReference>
<proteinExistence type="predicted"/>